<dbReference type="InterPro" id="IPR024134">
    <property type="entry name" value="SOD_Cu/Zn_/chaperone"/>
</dbReference>
<evidence type="ECO:0000313" key="7">
    <source>
        <dbReference type="EMBL" id="MDR6838205.1"/>
    </source>
</evidence>
<comment type="cofactor">
    <cofactor evidence="2">
        <name>Zn(2+)</name>
        <dbReference type="ChEBI" id="CHEBI:29105"/>
    </cofactor>
    <text evidence="2">Binds 1 zinc ion per subunit.</text>
</comment>
<keyword evidence="8" id="KW-1185">Reference proteome</keyword>
<dbReference type="EMBL" id="JAVDTL010000003">
    <property type="protein sequence ID" value="MDR6767079.1"/>
    <property type="molecule type" value="Genomic_DNA"/>
</dbReference>
<feature type="chain" id="PRO_5042471205" description="Superoxide dismutase [Cu-Zn]" evidence="4">
    <location>
        <begin position="32"/>
        <end position="174"/>
    </location>
</feature>
<dbReference type="EC" id="1.15.1.1" evidence="2"/>
<reference evidence="6 8" key="1">
    <citation type="submission" date="2023-07" db="EMBL/GenBank/DDBJ databases">
        <title>Sorghum-associated microbial communities from plants grown in Nebraska, USA.</title>
        <authorList>
            <person name="Schachtman D."/>
        </authorList>
    </citation>
    <scope>NUCLEOTIDE SEQUENCE</scope>
    <source>
        <strain evidence="7 8">BE105</strain>
        <strain evidence="6">BE69</strain>
    </source>
</reference>
<dbReference type="PROSITE" id="PS00087">
    <property type="entry name" value="SOD_CU_ZN_1"/>
    <property type="match status" value="1"/>
</dbReference>
<dbReference type="CDD" id="cd00305">
    <property type="entry name" value="Cu-Zn_Superoxide_Dismutase"/>
    <property type="match status" value="1"/>
</dbReference>
<feature type="domain" description="Superoxide dismutase copper/zinc binding" evidence="5">
    <location>
        <begin position="42"/>
        <end position="171"/>
    </location>
</feature>
<comment type="function">
    <text evidence="2">Destroys radicals which are normally produced within the cells and which are toxic to biological systems.</text>
</comment>
<evidence type="ECO:0000313" key="6">
    <source>
        <dbReference type="EMBL" id="MDR6767079.1"/>
    </source>
</evidence>
<evidence type="ECO:0000313" key="9">
    <source>
        <dbReference type="Proteomes" id="UP001253458"/>
    </source>
</evidence>
<protein>
    <recommendedName>
        <fullName evidence="2">Superoxide dismutase [Cu-Zn]</fullName>
        <ecNumber evidence="2">1.15.1.1</ecNumber>
    </recommendedName>
</protein>
<dbReference type="AlphaFoldDB" id="A0AAJ2BWV3"/>
<evidence type="ECO:0000256" key="3">
    <source>
        <dbReference type="SAM" id="MobiDB-lite"/>
    </source>
</evidence>
<keyword evidence="2 6" id="KW-0560">Oxidoreductase</keyword>
<comment type="catalytic activity">
    <reaction evidence="2">
        <text>2 superoxide + 2 H(+) = H2O2 + O2</text>
        <dbReference type="Rhea" id="RHEA:20696"/>
        <dbReference type="ChEBI" id="CHEBI:15378"/>
        <dbReference type="ChEBI" id="CHEBI:15379"/>
        <dbReference type="ChEBI" id="CHEBI:16240"/>
        <dbReference type="ChEBI" id="CHEBI:18421"/>
        <dbReference type="EC" id="1.15.1.1"/>
    </reaction>
</comment>
<dbReference type="GO" id="GO:0004784">
    <property type="term" value="F:superoxide dismutase activity"/>
    <property type="evidence" value="ECO:0007669"/>
    <property type="project" value="UniProtKB-EC"/>
</dbReference>
<evidence type="ECO:0000256" key="1">
    <source>
        <dbReference type="ARBA" id="ARBA00010457"/>
    </source>
</evidence>
<evidence type="ECO:0000259" key="5">
    <source>
        <dbReference type="Pfam" id="PF00080"/>
    </source>
</evidence>
<name>A0AAJ2BWV3_ACIDE</name>
<evidence type="ECO:0000256" key="2">
    <source>
        <dbReference type="RuleBase" id="RU000393"/>
    </source>
</evidence>
<sequence>MKIRFAFALCSLAAVALVGCASHLSGNRATAKLEPTRGNTANGTVTFVQTGDGVQVSGEVRGLKPGAEHGFHVHEKGDCSSGDGMSTGGHFNPTAKPHGAHGAAEHHTGDLPSLKADKYGVAAFSFVSKSISVGGPTTDIVGKGLIVHRDPDDYQTQPTGNAGPRLACAVIASK</sequence>
<feature type="signal peptide" evidence="4">
    <location>
        <begin position="1"/>
        <end position="31"/>
    </location>
</feature>
<proteinExistence type="inferred from homology"/>
<comment type="similarity">
    <text evidence="1 2">Belongs to the Cu-Zn superoxide dismutase family.</text>
</comment>
<dbReference type="RefSeq" id="WP_060983890.1">
    <property type="nucleotide sequence ID" value="NZ_JAVDTL010000003.1"/>
</dbReference>
<dbReference type="PROSITE" id="PS51257">
    <property type="entry name" value="PROKAR_LIPOPROTEIN"/>
    <property type="match status" value="1"/>
</dbReference>
<feature type="region of interest" description="Disordered" evidence="3">
    <location>
        <begin position="88"/>
        <end position="109"/>
    </location>
</feature>
<gene>
    <name evidence="6" type="ORF">J2W88_002354</name>
    <name evidence="7" type="ORF">J2W93_003046</name>
</gene>
<evidence type="ECO:0000313" key="8">
    <source>
        <dbReference type="Proteomes" id="UP001249076"/>
    </source>
</evidence>
<dbReference type="PROSITE" id="PS00332">
    <property type="entry name" value="SOD_CU_ZN_2"/>
    <property type="match status" value="1"/>
</dbReference>
<dbReference type="EMBL" id="JAVDTS010000004">
    <property type="protein sequence ID" value="MDR6838205.1"/>
    <property type="molecule type" value="Genomic_DNA"/>
</dbReference>
<comment type="caution">
    <text evidence="6">The sequence shown here is derived from an EMBL/GenBank/DDBJ whole genome shotgun (WGS) entry which is preliminary data.</text>
</comment>
<dbReference type="Proteomes" id="UP001253458">
    <property type="component" value="Unassembled WGS sequence"/>
</dbReference>
<keyword evidence="2" id="KW-0862">Zinc</keyword>
<accession>A0AAJ2BWV3</accession>
<dbReference type="SUPFAM" id="SSF49329">
    <property type="entry name" value="Cu,Zn superoxide dismutase-like"/>
    <property type="match status" value="1"/>
</dbReference>
<comment type="cofactor">
    <cofactor evidence="2">
        <name>Cu cation</name>
        <dbReference type="ChEBI" id="CHEBI:23378"/>
    </cofactor>
    <text evidence="2">Binds 1 copper ion per subunit.</text>
</comment>
<organism evidence="6 9">
    <name type="scientific">Acidovorax delafieldii</name>
    <name type="common">Pseudomonas delafieldii</name>
    <dbReference type="NCBI Taxonomy" id="47920"/>
    <lineage>
        <taxon>Bacteria</taxon>
        <taxon>Pseudomonadati</taxon>
        <taxon>Pseudomonadota</taxon>
        <taxon>Betaproteobacteria</taxon>
        <taxon>Burkholderiales</taxon>
        <taxon>Comamonadaceae</taxon>
        <taxon>Acidovorax</taxon>
    </lineage>
</organism>
<evidence type="ECO:0000256" key="4">
    <source>
        <dbReference type="SAM" id="SignalP"/>
    </source>
</evidence>
<dbReference type="InterPro" id="IPR001424">
    <property type="entry name" value="SOD_Cu_Zn_dom"/>
</dbReference>
<keyword evidence="2" id="KW-0186">Copper</keyword>
<dbReference type="Pfam" id="PF00080">
    <property type="entry name" value="Sod_Cu"/>
    <property type="match status" value="1"/>
</dbReference>
<dbReference type="InterPro" id="IPR018152">
    <property type="entry name" value="SOD_Cu/Zn_BS"/>
</dbReference>
<dbReference type="InterPro" id="IPR036423">
    <property type="entry name" value="SOD-like_Cu/Zn_dom_sf"/>
</dbReference>
<dbReference type="Proteomes" id="UP001249076">
    <property type="component" value="Unassembled WGS sequence"/>
</dbReference>
<keyword evidence="4" id="KW-0732">Signal</keyword>
<dbReference type="Gene3D" id="2.60.40.200">
    <property type="entry name" value="Superoxide dismutase, copper/zinc binding domain"/>
    <property type="match status" value="1"/>
</dbReference>
<dbReference type="PANTHER" id="PTHR10003">
    <property type="entry name" value="SUPEROXIDE DISMUTASE CU-ZN -RELATED"/>
    <property type="match status" value="1"/>
</dbReference>
<keyword evidence="2" id="KW-0479">Metal-binding</keyword>
<dbReference type="GO" id="GO:0005507">
    <property type="term" value="F:copper ion binding"/>
    <property type="evidence" value="ECO:0007669"/>
    <property type="project" value="InterPro"/>
</dbReference>